<evidence type="ECO:0000313" key="8">
    <source>
        <dbReference type="EMBL" id="AUZ96460.1"/>
    </source>
</evidence>
<dbReference type="SUPFAM" id="SSF101941">
    <property type="entry name" value="NAC domain"/>
    <property type="match status" value="1"/>
</dbReference>
<dbReference type="SMR" id="A0A678SSG5"/>
<evidence type="ECO:0000256" key="1">
    <source>
        <dbReference type="ARBA" id="ARBA00004123"/>
    </source>
</evidence>
<dbReference type="InterPro" id="IPR003441">
    <property type="entry name" value="NAC-dom"/>
</dbReference>
<evidence type="ECO:0000256" key="4">
    <source>
        <dbReference type="ARBA" id="ARBA00023163"/>
    </source>
</evidence>
<keyword evidence="5" id="KW-0539">Nucleus</keyword>
<dbReference type="Gene3D" id="2.170.150.80">
    <property type="entry name" value="NAC domain"/>
    <property type="match status" value="1"/>
</dbReference>
<keyword evidence="4" id="KW-0804">Transcription</keyword>
<reference evidence="8" key="1">
    <citation type="submission" date="2017-10" db="EMBL/GenBank/DDBJ databases">
        <title>Cloning, Sequence and Expression Analysis of NAC domain class transcription factors in Apple.</title>
        <authorList>
            <person name="Li H."/>
            <person name="Ran K."/>
            <person name="Dong Q."/>
        </authorList>
    </citation>
    <scope>NUCLEOTIDE SEQUENCE</scope>
</reference>
<dbReference type="GO" id="GO:0006355">
    <property type="term" value="P:regulation of DNA-templated transcription"/>
    <property type="evidence" value="ECO:0007669"/>
    <property type="project" value="InterPro"/>
</dbReference>
<organism evidence="8">
    <name type="scientific">Malus domestica</name>
    <name type="common">Apple</name>
    <name type="synonym">Pyrus malus</name>
    <dbReference type="NCBI Taxonomy" id="3750"/>
    <lineage>
        <taxon>Eukaryota</taxon>
        <taxon>Viridiplantae</taxon>
        <taxon>Streptophyta</taxon>
        <taxon>Embryophyta</taxon>
        <taxon>Tracheophyta</taxon>
        <taxon>Spermatophyta</taxon>
        <taxon>Magnoliopsida</taxon>
        <taxon>eudicotyledons</taxon>
        <taxon>Gunneridae</taxon>
        <taxon>Pentapetalae</taxon>
        <taxon>rosids</taxon>
        <taxon>fabids</taxon>
        <taxon>Rosales</taxon>
        <taxon>Rosaceae</taxon>
        <taxon>Amygdaloideae</taxon>
        <taxon>Maleae</taxon>
        <taxon>Malus</taxon>
    </lineage>
</organism>
<evidence type="ECO:0000256" key="3">
    <source>
        <dbReference type="ARBA" id="ARBA00023125"/>
    </source>
</evidence>
<keyword evidence="2" id="KW-0805">Transcription regulation</keyword>
<evidence type="ECO:0000259" key="7">
    <source>
        <dbReference type="PROSITE" id="PS51005"/>
    </source>
</evidence>
<name>A0A678SSG5_MALDO</name>
<evidence type="ECO:0000256" key="2">
    <source>
        <dbReference type="ARBA" id="ARBA00023015"/>
    </source>
</evidence>
<feature type="region of interest" description="Disordered" evidence="6">
    <location>
        <begin position="192"/>
        <end position="237"/>
    </location>
</feature>
<evidence type="ECO:0000256" key="5">
    <source>
        <dbReference type="ARBA" id="ARBA00023242"/>
    </source>
</evidence>
<dbReference type="PANTHER" id="PTHR31989">
    <property type="entry name" value="NAC DOMAIN-CONTAINING PROTEIN 82-RELATED"/>
    <property type="match status" value="1"/>
</dbReference>
<proteinExistence type="evidence at transcript level"/>
<comment type="subcellular location">
    <subcellularLocation>
        <location evidence="1">Nucleus</location>
    </subcellularLocation>
</comment>
<dbReference type="AlphaFoldDB" id="A0A678SSG5"/>
<gene>
    <name evidence="8" type="primary">NAC67</name>
</gene>
<protein>
    <submittedName>
        <fullName evidence="8">NAC domain class transcription factor</fullName>
    </submittedName>
</protein>
<dbReference type="GO" id="GO:0003677">
    <property type="term" value="F:DNA binding"/>
    <property type="evidence" value="ECO:0007669"/>
    <property type="project" value="UniProtKB-KW"/>
</dbReference>
<dbReference type="EMBL" id="MG099904">
    <property type="protein sequence ID" value="AUZ96460.1"/>
    <property type="molecule type" value="mRNA"/>
</dbReference>
<sequence length="499" mass="55384">MRNISSSSSTNTTTTTAQSVPDMVAAIRFHPTEDEKVDFLSKKMKSHNSQACLFLPFIDVRKFEPWELPEHMFPDSPHHAKAWYSFSPCGYKSINSRRFNRETKKGSWKMNSKQRDVGSKYFTCKKRTLTFQIKTFQEGSKSKSVPTGWKMHEYICIKPKRGSSPHQERDQQRDLVLCVLKYKPVDSKSNTGTSIRGDFADSTGNRGYIASSPGDDEAATAAAMNQDDGEPGGGSSSSDFINKSLCDMIQEWQSCAPAVECLNSFLPLHEQPQLGHSLDICSHELLDPGTGGCITYSSDNQAAATNHIIPDTEEILASKQLEGSAVLGSGNHDDGEPCSGISSDFNDHAVDDMQEFDQLDKLLDLPLSPPELSQPHQLENVPGVHSGKFSSWPSPIGVNTSYVTNKNNIATNCENEPVINVAFNSYNRATDERISEVYSQAEENLSLPFQPFDQPQNYTWQSPMLFSEVGELLHANNYIGCNESQFLDMEVATLFPQSS</sequence>
<dbReference type="InterPro" id="IPR036093">
    <property type="entry name" value="NAC_dom_sf"/>
</dbReference>
<dbReference type="Pfam" id="PF02365">
    <property type="entry name" value="NAM"/>
    <property type="match status" value="1"/>
</dbReference>
<dbReference type="GO" id="GO:0005634">
    <property type="term" value="C:nucleus"/>
    <property type="evidence" value="ECO:0007669"/>
    <property type="project" value="UniProtKB-SubCell"/>
</dbReference>
<feature type="domain" description="NAC" evidence="7">
    <location>
        <begin position="23"/>
        <end position="183"/>
    </location>
</feature>
<evidence type="ECO:0000256" key="6">
    <source>
        <dbReference type="SAM" id="MobiDB-lite"/>
    </source>
</evidence>
<dbReference type="PROSITE" id="PS51005">
    <property type="entry name" value="NAC"/>
    <property type="match status" value="1"/>
</dbReference>
<accession>A0A678SSG5</accession>
<keyword evidence="3" id="KW-0238">DNA-binding</keyword>